<gene>
    <name evidence="3" type="ORF">C5Y96_01385</name>
</gene>
<dbReference type="SUPFAM" id="SSF54523">
    <property type="entry name" value="Pili subunits"/>
    <property type="match status" value="1"/>
</dbReference>
<protein>
    <submittedName>
        <fullName evidence="3">Prepilin-type cleavage/methylation domain-containing protein</fullName>
    </submittedName>
</protein>
<keyword evidence="1" id="KW-0472">Membrane</keyword>
<evidence type="ECO:0000259" key="2">
    <source>
        <dbReference type="Pfam" id="PF07596"/>
    </source>
</evidence>
<comment type="caution">
    <text evidence="3">The sequence shown here is derived from an EMBL/GenBank/DDBJ whole genome shotgun (WGS) entry which is preliminary data.</text>
</comment>
<keyword evidence="1" id="KW-1133">Transmembrane helix</keyword>
<dbReference type="PROSITE" id="PS00409">
    <property type="entry name" value="PROKAR_NTER_METHYL"/>
    <property type="match status" value="1"/>
</dbReference>
<feature type="domain" description="DUF1559" evidence="2">
    <location>
        <begin position="72"/>
        <end position="346"/>
    </location>
</feature>
<dbReference type="InterPro" id="IPR027558">
    <property type="entry name" value="Pre_pil_HX9DG_C"/>
</dbReference>
<organism evidence="3 4">
    <name type="scientific">Blastopirellula marina</name>
    <dbReference type="NCBI Taxonomy" id="124"/>
    <lineage>
        <taxon>Bacteria</taxon>
        <taxon>Pseudomonadati</taxon>
        <taxon>Planctomycetota</taxon>
        <taxon>Planctomycetia</taxon>
        <taxon>Pirellulales</taxon>
        <taxon>Pirellulaceae</taxon>
        <taxon>Blastopirellula</taxon>
    </lineage>
</organism>
<dbReference type="Pfam" id="PF07596">
    <property type="entry name" value="SBP_bac_10"/>
    <property type="match status" value="1"/>
</dbReference>
<dbReference type="InterPro" id="IPR045584">
    <property type="entry name" value="Pilin-like"/>
</dbReference>
<dbReference type="PANTHER" id="PTHR30093">
    <property type="entry name" value="GENERAL SECRETION PATHWAY PROTEIN G"/>
    <property type="match status" value="1"/>
</dbReference>
<name>A0A2S8G802_9BACT</name>
<evidence type="ECO:0000313" key="4">
    <source>
        <dbReference type="Proteomes" id="UP000240009"/>
    </source>
</evidence>
<dbReference type="NCBIfam" id="TIGR02532">
    <property type="entry name" value="IV_pilin_GFxxxE"/>
    <property type="match status" value="1"/>
</dbReference>
<dbReference type="EMBL" id="PUIA01000014">
    <property type="protein sequence ID" value="PQO40254.1"/>
    <property type="molecule type" value="Genomic_DNA"/>
</dbReference>
<dbReference type="NCBIfam" id="TIGR04294">
    <property type="entry name" value="pre_pil_HX9DG"/>
    <property type="match status" value="1"/>
</dbReference>
<dbReference type="InterPro" id="IPR012902">
    <property type="entry name" value="N_methyl_site"/>
</dbReference>
<evidence type="ECO:0000256" key="1">
    <source>
        <dbReference type="SAM" id="Phobius"/>
    </source>
</evidence>
<proteinExistence type="predicted"/>
<keyword evidence="1" id="KW-0812">Transmembrane</keyword>
<evidence type="ECO:0000313" key="3">
    <source>
        <dbReference type="EMBL" id="PQO40254.1"/>
    </source>
</evidence>
<dbReference type="InterPro" id="IPR011453">
    <property type="entry name" value="DUF1559"/>
</dbReference>
<dbReference type="AlphaFoldDB" id="A0A2S8G802"/>
<dbReference type="PANTHER" id="PTHR30093:SF2">
    <property type="entry name" value="TYPE II SECRETION SYSTEM PROTEIN H"/>
    <property type="match status" value="1"/>
</dbReference>
<reference evidence="3 4" key="1">
    <citation type="submission" date="2018-02" db="EMBL/GenBank/DDBJ databases">
        <title>Comparative genomes isolates from brazilian mangrove.</title>
        <authorList>
            <person name="Araujo J.E."/>
            <person name="Taketani R.G."/>
            <person name="Silva M.C.P."/>
            <person name="Loureco M.V."/>
            <person name="Andreote F.D."/>
        </authorList>
    </citation>
    <scope>NUCLEOTIDE SEQUENCE [LARGE SCALE GENOMIC DNA]</scope>
    <source>
        <strain evidence="3 4">HEX-2 MGV</strain>
    </source>
</reference>
<sequence length="378" mass="41247">MHRRHQRKSRLPRRIAPDRCPASEGPDIIYVIRSWSGYSMSMTRKRGFTLVELLVVIAIIGVLSALLLPAVQQAREAARRSQCSNNLKQLGLALHNYHDTNEAFPSRAQGGGGCEAWYGGVSAFVPLTPFLEQNAVYELWAPRLSGNGSCYVNTEFEGSRAQIPGLLCPSDNNLRTHRELGLTNYATVVSDHWMETTGAQGEDKQPRGMFGWNSFFTMADVKDGTSNTIAMAEIIRPASEGARGDTAIINFSKPSDCTSNAVWLGNKFASGLTFQPLVDKHGYSWHPGNVIYTGVTTIIPPNGPSCAKEQNYWTEAMMTSNSRHPGGVQVVFADGSSQFINETIDAGNQDAAPNWNGKSAYGVWGALGTRSGGEVHEF</sequence>
<dbReference type="Proteomes" id="UP000240009">
    <property type="component" value="Unassembled WGS sequence"/>
</dbReference>
<dbReference type="Pfam" id="PF07963">
    <property type="entry name" value="N_methyl"/>
    <property type="match status" value="1"/>
</dbReference>
<accession>A0A2S8G802</accession>
<dbReference type="Gene3D" id="3.30.700.10">
    <property type="entry name" value="Glycoprotein, Type 4 Pilin"/>
    <property type="match status" value="1"/>
</dbReference>
<feature type="transmembrane region" description="Helical" evidence="1">
    <location>
        <begin position="50"/>
        <end position="71"/>
    </location>
</feature>